<name>A0A7X6S5M3_9VIBR</name>
<dbReference type="EMBL" id="CALYLK010000136">
    <property type="protein sequence ID" value="CAH8236857.1"/>
    <property type="molecule type" value="Genomic_DNA"/>
</dbReference>
<evidence type="ECO:0000313" key="15">
    <source>
        <dbReference type="Proteomes" id="UP001241226"/>
    </source>
</evidence>
<feature type="signal peptide" evidence="5">
    <location>
        <begin position="1"/>
        <end position="24"/>
    </location>
</feature>
<dbReference type="SUPFAM" id="SSF141488">
    <property type="entry name" value="YdhA-like"/>
    <property type="match status" value="1"/>
</dbReference>
<dbReference type="AlphaFoldDB" id="A0A7X6S5M3"/>
<evidence type="ECO:0000313" key="11">
    <source>
        <dbReference type="EMBL" id="WGK82150.1"/>
    </source>
</evidence>
<dbReference type="RefSeq" id="WP_053310311.1">
    <property type="nucleotide sequence ID" value="NZ_CALYLA010000019.1"/>
</dbReference>
<keyword evidence="4" id="KW-0449">Lipoprotein</keyword>
<evidence type="ECO:0000256" key="4">
    <source>
        <dbReference type="ARBA" id="ARBA00023288"/>
    </source>
</evidence>
<evidence type="ECO:0000256" key="1">
    <source>
        <dbReference type="ARBA" id="ARBA00022729"/>
    </source>
</evidence>
<evidence type="ECO:0000313" key="10">
    <source>
        <dbReference type="EMBL" id="MDE1356984.1"/>
    </source>
</evidence>
<dbReference type="Gene3D" id="2.40.128.200">
    <property type="match status" value="1"/>
</dbReference>
<proteinExistence type="predicted"/>
<evidence type="ECO:0000313" key="13">
    <source>
        <dbReference type="Proteomes" id="UP001140978"/>
    </source>
</evidence>
<reference evidence="7" key="2">
    <citation type="submission" date="2022-06" db="EMBL/GenBank/DDBJ databases">
        <authorList>
            <person name="Goudenege D."/>
            <person name="Le Roux F."/>
        </authorList>
    </citation>
    <scope>NUCLEOTIDE SEQUENCE</scope>
    <source>
        <strain evidence="7">12-063</strain>
    </source>
</reference>
<keyword evidence="3" id="KW-0564">Palmitate</keyword>
<evidence type="ECO:0000313" key="9">
    <source>
        <dbReference type="EMBL" id="MDE1348158.1"/>
    </source>
</evidence>
<evidence type="ECO:0000313" key="7">
    <source>
        <dbReference type="EMBL" id="CAH8236857.1"/>
    </source>
</evidence>
<dbReference type="EMBL" id="JAKNAP010000016">
    <property type="protein sequence ID" value="MDE1356984.1"/>
    <property type="molecule type" value="Genomic_DNA"/>
</dbReference>
<gene>
    <name evidence="10" type="ORF">L9W73_06640</name>
    <name evidence="8" type="ORF">L9W94_05110</name>
    <name evidence="9" type="ORF">L9X51_17365</name>
    <name evidence="11" type="ORF">PYE51_02560</name>
    <name evidence="12" type="ORF">PYE67_03740</name>
    <name evidence="7" type="ORF">VAE063_950456</name>
</gene>
<feature type="domain" description="C-type lysozyme inhibitor" evidence="6">
    <location>
        <begin position="33"/>
        <end position="97"/>
    </location>
</feature>
<evidence type="ECO:0000313" key="8">
    <source>
        <dbReference type="EMBL" id="MDE1241539.1"/>
    </source>
</evidence>
<evidence type="ECO:0000313" key="14">
    <source>
        <dbReference type="Proteomes" id="UP001152658"/>
    </source>
</evidence>
<dbReference type="InterPro" id="IPR018660">
    <property type="entry name" value="MliC"/>
</dbReference>
<dbReference type="Proteomes" id="UP001152658">
    <property type="component" value="Unassembled WGS sequence"/>
</dbReference>
<dbReference type="EMBL" id="JAKNAX010000084">
    <property type="protein sequence ID" value="MDE1348158.1"/>
    <property type="molecule type" value="Genomic_DNA"/>
</dbReference>
<evidence type="ECO:0000256" key="5">
    <source>
        <dbReference type="SAM" id="SignalP"/>
    </source>
</evidence>
<evidence type="ECO:0000256" key="3">
    <source>
        <dbReference type="ARBA" id="ARBA00023139"/>
    </source>
</evidence>
<keyword evidence="1 5" id="KW-0732">Signal</keyword>
<dbReference type="PROSITE" id="PS51257">
    <property type="entry name" value="PROKAR_LIPOPROTEIN"/>
    <property type="match status" value="1"/>
</dbReference>
<evidence type="ECO:0000259" key="6">
    <source>
        <dbReference type="Pfam" id="PF09864"/>
    </source>
</evidence>
<dbReference type="EMBL" id="CP118711">
    <property type="protein sequence ID" value="WGK85948.1"/>
    <property type="molecule type" value="Genomic_DNA"/>
</dbReference>
<dbReference type="Pfam" id="PF09864">
    <property type="entry name" value="MliC"/>
    <property type="match status" value="1"/>
</dbReference>
<dbReference type="Proteomes" id="UP001140979">
    <property type="component" value="Unassembled WGS sequence"/>
</dbReference>
<dbReference type="Proteomes" id="UP001241226">
    <property type="component" value="Chromosome 1"/>
</dbReference>
<evidence type="ECO:0000256" key="2">
    <source>
        <dbReference type="ARBA" id="ARBA00023136"/>
    </source>
</evidence>
<accession>A0A7X6S5M3</accession>
<evidence type="ECO:0000313" key="12">
    <source>
        <dbReference type="EMBL" id="WGK85948.1"/>
    </source>
</evidence>
<protein>
    <submittedName>
        <fullName evidence="7">MliC domain-containing protein</fullName>
    </submittedName>
    <submittedName>
        <fullName evidence="9">MliC family protein</fullName>
    </submittedName>
</protein>
<organism evidence="9 13">
    <name type="scientific">Vibrio aestuarianus</name>
    <dbReference type="NCBI Taxonomy" id="28171"/>
    <lineage>
        <taxon>Bacteria</taxon>
        <taxon>Pseudomonadati</taxon>
        <taxon>Pseudomonadota</taxon>
        <taxon>Gammaproteobacteria</taxon>
        <taxon>Vibrionales</taxon>
        <taxon>Vibrionaceae</taxon>
        <taxon>Vibrio</taxon>
    </lineage>
</organism>
<dbReference type="EMBL" id="CP118709">
    <property type="protein sequence ID" value="WGK82150.1"/>
    <property type="molecule type" value="Genomic_DNA"/>
</dbReference>
<reference evidence="9 15" key="1">
    <citation type="submission" date="2022-02" db="EMBL/GenBank/DDBJ databases">
        <title>Emergence and expansion in Europe of a Vibrio aestuarianus clonal complex pathogenic for oysters.</title>
        <authorList>
            <person name="Mesnil A."/>
            <person name="Travers M.-A."/>
        </authorList>
    </citation>
    <scope>NUCLEOTIDE SEQUENCE</scope>
    <source>
        <strain evidence="10">151-ITT-15-cp-1</strain>
        <strain evidence="8">19_064_11T1</strain>
        <strain evidence="9">19_064_15T1</strain>
        <strain evidence="12 15">U17</strain>
        <strain evidence="11">U29</strain>
    </source>
</reference>
<dbReference type="Proteomes" id="UP001140973">
    <property type="component" value="Unassembled WGS sequence"/>
</dbReference>
<dbReference type="Proteomes" id="UP001239257">
    <property type="component" value="Chromosome 1"/>
</dbReference>
<dbReference type="InterPro" id="IPR036328">
    <property type="entry name" value="MliC_sf"/>
</dbReference>
<dbReference type="Proteomes" id="UP001140978">
    <property type="component" value="Unassembled WGS sequence"/>
</dbReference>
<sequence length="108" mass="11548">MKNGLFVFLSATLLLAGCSQTLTGSDAPLLQHYQCAAGGSFDVSYPDQQSALLRVGGKQYTLLQVPAASGVKYVLDDKSNPQSVMLHTKGDEATLELSSTFYKACKIQ</sequence>
<dbReference type="EMBL" id="JAKNBA010000005">
    <property type="protein sequence ID" value="MDE1241539.1"/>
    <property type="molecule type" value="Genomic_DNA"/>
</dbReference>
<keyword evidence="14" id="KW-1185">Reference proteome</keyword>
<keyword evidence="2" id="KW-0472">Membrane</keyword>
<feature type="chain" id="PRO_5044662187" evidence="5">
    <location>
        <begin position="25"/>
        <end position="108"/>
    </location>
</feature>